<dbReference type="EMBL" id="LUHQ01000004">
    <property type="protein sequence ID" value="OAO96723.1"/>
    <property type="molecule type" value="Genomic_DNA"/>
</dbReference>
<dbReference type="AlphaFoldDB" id="A0A178USZ9"/>
<dbReference type="ExpressionAtlas" id="A0A178USZ9">
    <property type="expression patterns" value="baseline and differential"/>
</dbReference>
<proteinExistence type="predicted"/>
<accession>A0A178USZ9</accession>
<evidence type="ECO:0000313" key="3">
    <source>
        <dbReference type="Proteomes" id="UP000078284"/>
    </source>
</evidence>
<feature type="chain" id="PRO_5008094287" evidence="1">
    <location>
        <begin position="28"/>
        <end position="88"/>
    </location>
</feature>
<evidence type="ECO:0000313" key="2">
    <source>
        <dbReference type="EMBL" id="OAO96723.1"/>
    </source>
</evidence>
<keyword evidence="1" id="KW-0732">Signal</keyword>
<feature type="signal peptide" evidence="1">
    <location>
        <begin position="1"/>
        <end position="27"/>
    </location>
</feature>
<evidence type="ECO:0000256" key="1">
    <source>
        <dbReference type="SAM" id="SignalP"/>
    </source>
</evidence>
<organism evidence="2 3">
    <name type="scientific">Arabidopsis thaliana</name>
    <name type="common">Mouse-ear cress</name>
    <dbReference type="NCBI Taxonomy" id="3702"/>
    <lineage>
        <taxon>Eukaryota</taxon>
        <taxon>Viridiplantae</taxon>
        <taxon>Streptophyta</taxon>
        <taxon>Embryophyta</taxon>
        <taxon>Tracheophyta</taxon>
        <taxon>Spermatophyta</taxon>
        <taxon>Magnoliopsida</taxon>
        <taxon>eudicotyledons</taxon>
        <taxon>Gunneridae</taxon>
        <taxon>Pentapetalae</taxon>
        <taxon>rosids</taxon>
        <taxon>malvids</taxon>
        <taxon>Brassicales</taxon>
        <taxon>Brassicaceae</taxon>
        <taxon>Camelineae</taxon>
        <taxon>Arabidopsis</taxon>
    </lineage>
</organism>
<gene>
    <name evidence="2" type="ordered locus">AXX17_At4g25770</name>
</gene>
<dbReference type="Proteomes" id="UP000078284">
    <property type="component" value="Chromosome 4"/>
</dbReference>
<reference evidence="3" key="1">
    <citation type="journal article" date="2016" name="Proc. Natl. Acad. Sci. U.S.A.">
        <title>Chromosome-level assembly of Arabidopsis thaliana Ler reveals the extent of translocation and inversion polymorphisms.</title>
        <authorList>
            <person name="Zapata L."/>
            <person name="Ding J."/>
            <person name="Willing E.M."/>
            <person name="Hartwig B."/>
            <person name="Bezdan D."/>
            <person name="Jiao W.B."/>
            <person name="Patel V."/>
            <person name="Velikkakam James G."/>
            <person name="Koornneef M."/>
            <person name="Ossowski S."/>
            <person name="Schneeberger K."/>
        </authorList>
    </citation>
    <scope>NUCLEOTIDE SEQUENCE [LARGE SCALE GENOMIC DNA]</scope>
    <source>
        <strain evidence="3">cv. Landsberg erecta</strain>
    </source>
</reference>
<name>A0A178USZ9_ARATH</name>
<protein>
    <submittedName>
        <fullName evidence="2">LCR85</fullName>
    </submittedName>
</protein>
<sequence>MGSLRVSTFAVAVVVCLSILLMSPTDGRRVCDTPAGLCSMLFSCNEQCNSLGRNFTGGECSDSRFPGLSVCYCCHNVESSASAEMESM</sequence>
<comment type="caution">
    <text evidence="2">The sequence shown here is derived from an EMBL/GenBank/DDBJ whole genome shotgun (WGS) entry which is preliminary data.</text>
</comment>